<dbReference type="RefSeq" id="WP_153217598.1">
    <property type="nucleotide sequence ID" value="NZ_WIBF01000017.1"/>
</dbReference>
<protein>
    <submittedName>
        <fullName evidence="5">Urea amidolyase</fullName>
    </submittedName>
</protein>
<keyword evidence="5" id="KW-0456">Lyase</keyword>
<keyword evidence="6" id="KW-1185">Reference proteome</keyword>
<comment type="caution">
    <text evidence="5">The sequence shown here is derived from an EMBL/GenBank/DDBJ whole genome shotgun (WGS) entry which is preliminary data.</text>
</comment>
<evidence type="ECO:0000313" key="5">
    <source>
        <dbReference type="EMBL" id="MQQ10531.1"/>
    </source>
</evidence>
<dbReference type="GO" id="GO:0016829">
    <property type="term" value="F:lyase activity"/>
    <property type="evidence" value="ECO:0007669"/>
    <property type="project" value="UniProtKB-KW"/>
</dbReference>
<feature type="domain" description="Carboxyltransferase" evidence="4">
    <location>
        <begin position="25"/>
        <end position="300"/>
    </location>
</feature>
<dbReference type="PANTHER" id="PTHR43309:SF5">
    <property type="entry name" value="5-OXOPROLINASE SUBUNIT C"/>
    <property type="match status" value="1"/>
</dbReference>
<evidence type="ECO:0000259" key="4">
    <source>
        <dbReference type="SMART" id="SM00797"/>
    </source>
</evidence>
<dbReference type="InterPro" id="IPR003778">
    <property type="entry name" value="CT_A_B"/>
</dbReference>
<dbReference type="Gene3D" id="2.40.100.10">
    <property type="entry name" value="Cyclophilin-like"/>
    <property type="match status" value="1"/>
</dbReference>
<accession>A0A843YI57</accession>
<dbReference type="Pfam" id="PF02626">
    <property type="entry name" value="CT_A_B"/>
    <property type="match status" value="1"/>
</dbReference>
<keyword evidence="3" id="KW-0067">ATP-binding</keyword>
<keyword evidence="1" id="KW-0547">Nucleotide-binding</keyword>
<dbReference type="PANTHER" id="PTHR43309">
    <property type="entry name" value="5-OXOPROLINASE SUBUNIT C"/>
    <property type="match status" value="1"/>
</dbReference>
<gene>
    <name evidence="5" type="ORF">GFB49_18885</name>
</gene>
<evidence type="ECO:0000256" key="3">
    <source>
        <dbReference type="ARBA" id="ARBA00022840"/>
    </source>
</evidence>
<dbReference type="SMART" id="SM00797">
    <property type="entry name" value="AHS2"/>
    <property type="match status" value="1"/>
</dbReference>
<reference evidence="5 6" key="1">
    <citation type="submission" date="2019-10" db="EMBL/GenBank/DDBJ databases">
        <title>Epibacterium sp. nov., isolated from seawater.</title>
        <authorList>
            <person name="Zhang X."/>
            <person name="Li N."/>
        </authorList>
    </citation>
    <scope>NUCLEOTIDE SEQUENCE [LARGE SCALE GENOMIC DNA]</scope>
    <source>
        <strain evidence="5 6">SM1979</strain>
    </source>
</reference>
<evidence type="ECO:0000313" key="6">
    <source>
        <dbReference type="Proteomes" id="UP000444174"/>
    </source>
</evidence>
<sequence length="347" mass="36607">MTGLFVLRTGPAVSIQDHGRAGLLSYGVSQGGAADLRALAEGAALLRQAPDLAALEMAGFGGEFEARGDLRIALTGAPMVATLDGAPLAWNASHGVMAGQRLKIGAAQQGVYGYLHLGGGIDAPKMLGARSVHLAAGLGRNTQAGDVLQAGPDTTYETGLTLPVDPRFDGGEIRIVESFQSDLFAPQTRTRFAETTFKRGPRANRMGVELLSQGEGFAADGQLNILSEIIVPGDIQMTGDGQPFVLMRECQTTGGYPRIGTVLPCDLPRVAQAGAGQQLRFKWVSLDAALDAEQRATQEINRLRSQCKPLVRDPATLQDLLAYQLVGGVVSATDDPFLEKDLKGADR</sequence>
<dbReference type="EMBL" id="WIBF01000017">
    <property type="protein sequence ID" value="MQQ10531.1"/>
    <property type="molecule type" value="Genomic_DNA"/>
</dbReference>
<keyword evidence="2" id="KW-0378">Hydrolase</keyword>
<dbReference type="InterPro" id="IPR029000">
    <property type="entry name" value="Cyclophilin-like_dom_sf"/>
</dbReference>
<evidence type="ECO:0000256" key="1">
    <source>
        <dbReference type="ARBA" id="ARBA00022741"/>
    </source>
</evidence>
<dbReference type="InterPro" id="IPR052708">
    <property type="entry name" value="PxpC"/>
</dbReference>
<name>A0A843YI57_9RHOB</name>
<organism evidence="5 6">
    <name type="scientific">Tritonibacter litoralis</name>
    <dbReference type="NCBI Taxonomy" id="2662264"/>
    <lineage>
        <taxon>Bacteria</taxon>
        <taxon>Pseudomonadati</taxon>
        <taxon>Pseudomonadota</taxon>
        <taxon>Alphaproteobacteria</taxon>
        <taxon>Rhodobacterales</taxon>
        <taxon>Paracoccaceae</taxon>
        <taxon>Tritonibacter</taxon>
    </lineage>
</organism>
<proteinExistence type="predicted"/>
<dbReference type="SUPFAM" id="SSF50891">
    <property type="entry name" value="Cyclophilin-like"/>
    <property type="match status" value="1"/>
</dbReference>
<dbReference type="AlphaFoldDB" id="A0A843YI57"/>
<dbReference type="GO" id="GO:0005524">
    <property type="term" value="F:ATP binding"/>
    <property type="evidence" value="ECO:0007669"/>
    <property type="project" value="UniProtKB-KW"/>
</dbReference>
<dbReference type="GO" id="GO:0016787">
    <property type="term" value="F:hydrolase activity"/>
    <property type="evidence" value="ECO:0007669"/>
    <property type="project" value="UniProtKB-KW"/>
</dbReference>
<dbReference type="Proteomes" id="UP000444174">
    <property type="component" value="Unassembled WGS sequence"/>
</dbReference>
<evidence type="ECO:0000256" key="2">
    <source>
        <dbReference type="ARBA" id="ARBA00022801"/>
    </source>
</evidence>